<keyword evidence="2" id="KW-1185">Reference proteome</keyword>
<evidence type="ECO:0000313" key="2">
    <source>
        <dbReference type="Proteomes" id="UP001596501"/>
    </source>
</evidence>
<gene>
    <name evidence="1" type="ORF">ACFQPB_09065</name>
</gene>
<sequence length="193" mass="20249">MNFQGTQTLNQPLQRVWDALLDPAVLQQCVAGCDKFERTSDTEYVSSVKVSIGPVSARFASTMTLLEMTPPSACTLRFAGQGGVAGFGKGEAKVALTAVSATETRLDWTADAQVGGKIAQLGARLIDGTVRKMSEDFFQRFAALLVAAPADAAPGEAASVSPPTKPTPPQAVPDSVWVATLLVGAAVLLWWLA</sequence>
<dbReference type="CDD" id="cd05018">
    <property type="entry name" value="CoxG"/>
    <property type="match status" value="1"/>
</dbReference>
<dbReference type="InterPro" id="IPR023393">
    <property type="entry name" value="START-like_dom_sf"/>
</dbReference>
<organism evidence="1 2">
    <name type="scientific">Hydrogenophaga atypica</name>
    <dbReference type="NCBI Taxonomy" id="249409"/>
    <lineage>
        <taxon>Bacteria</taxon>
        <taxon>Pseudomonadati</taxon>
        <taxon>Pseudomonadota</taxon>
        <taxon>Betaproteobacteria</taxon>
        <taxon>Burkholderiales</taxon>
        <taxon>Comamonadaceae</taxon>
        <taxon>Hydrogenophaga</taxon>
    </lineage>
</organism>
<dbReference type="PANTHER" id="PTHR38588:SF1">
    <property type="entry name" value="BLL0334 PROTEIN"/>
    <property type="match status" value="1"/>
</dbReference>
<name>A0ABW2QHT3_9BURK</name>
<dbReference type="PANTHER" id="PTHR38588">
    <property type="entry name" value="BLL0334 PROTEIN"/>
    <property type="match status" value="1"/>
</dbReference>
<dbReference type="EMBL" id="JBHTCA010000005">
    <property type="protein sequence ID" value="MFC7409008.1"/>
    <property type="molecule type" value="Genomic_DNA"/>
</dbReference>
<proteinExistence type="predicted"/>
<dbReference type="Pfam" id="PF06240">
    <property type="entry name" value="COXG"/>
    <property type="match status" value="1"/>
</dbReference>
<comment type="caution">
    <text evidence="1">The sequence shown here is derived from an EMBL/GenBank/DDBJ whole genome shotgun (WGS) entry which is preliminary data.</text>
</comment>
<dbReference type="InterPro" id="IPR010419">
    <property type="entry name" value="CO_DH_gsu"/>
</dbReference>
<accession>A0ABW2QHT3</accession>
<dbReference type="RefSeq" id="WP_382222106.1">
    <property type="nucleotide sequence ID" value="NZ_JBHTCA010000005.1"/>
</dbReference>
<reference evidence="2" key="1">
    <citation type="journal article" date="2019" name="Int. J. Syst. Evol. Microbiol.">
        <title>The Global Catalogue of Microorganisms (GCM) 10K type strain sequencing project: providing services to taxonomists for standard genome sequencing and annotation.</title>
        <authorList>
            <consortium name="The Broad Institute Genomics Platform"/>
            <consortium name="The Broad Institute Genome Sequencing Center for Infectious Disease"/>
            <person name="Wu L."/>
            <person name="Ma J."/>
        </authorList>
    </citation>
    <scope>NUCLEOTIDE SEQUENCE [LARGE SCALE GENOMIC DNA]</scope>
    <source>
        <strain evidence="2">CGMCC 1.12371</strain>
    </source>
</reference>
<dbReference type="Gene3D" id="3.30.530.20">
    <property type="match status" value="1"/>
</dbReference>
<dbReference type="SUPFAM" id="SSF55961">
    <property type="entry name" value="Bet v1-like"/>
    <property type="match status" value="1"/>
</dbReference>
<protein>
    <submittedName>
        <fullName evidence="1">CoxG family protein</fullName>
    </submittedName>
</protein>
<dbReference type="Proteomes" id="UP001596501">
    <property type="component" value="Unassembled WGS sequence"/>
</dbReference>
<evidence type="ECO:0000313" key="1">
    <source>
        <dbReference type="EMBL" id="MFC7409008.1"/>
    </source>
</evidence>